<evidence type="ECO:0000256" key="5">
    <source>
        <dbReference type="ARBA" id="ARBA00022692"/>
    </source>
</evidence>
<dbReference type="GO" id="GO:0005886">
    <property type="term" value="C:plasma membrane"/>
    <property type="evidence" value="ECO:0007669"/>
    <property type="project" value="UniProtKB-SubCell"/>
</dbReference>
<feature type="transmembrane region" description="Helical" evidence="8">
    <location>
        <begin position="329"/>
        <end position="348"/>
    </location>
</feature>
<dbReference type="EMBL" id="MFAM01000012">
    <property type="protein sequence ID" value="OGD79736.1"/>
    <property type="molecule type" value="Genomic_DNA"/>
</dbReference>
<evidence type="ECO:0000313" key="10">
    <source>
        <dbReference type="Proteomes" id="UP000176682"/>
    </source>
</evidence>
<dbReference type="GO" id="GO:0009103">
    <property type="term" value="P:lipopolysaccharide biosynthetic process"/>
    <property type="evidence" value="ECO:0007669"/>
    <property type="project" value="UniProtKB-ARBA"/>
</dbReference>
<dbReference type="Proteomes" id="UP000176682">
    <property type="component" value="Unassembled WGS sequence"/>
</dbReference>
<name>A0A1F5FJE6_9BACT</name>
<evidence type="ECO:0000256" key="4">
    <source>
        <dbReference type="ARBA" id="ARBA00022679"/>
    </source>
</evidence>
<comment type="subcellular location">
    <subcellularLocation>
        <location evidence="1">Cell membrane</location>
        <topology evidence="1">Multi-pass membrane protein</topology>
    </subcellularLocation>
</comment>
<feature type="transmembrane region" description="Helical" evidence="8">
    <location>
        <begin position="172"/>
        <end position="197"/>
    </location>
</feature>
<dbReference type="PANTHER" id="PTHR33908">
    <property type="entry name" value="MANNOSYLTRANSFERASE YKCB-RELATED"/>
    <property type="match status" value="1"/>
</dbReference>
<feature type="transmembrane region" description="Helical" evidence="8">
    <location>
        <begin position="12"/>
        <end position="29"/>
    </location>
</feature>
<evidence type="ECO:0000256" key="6">
    <source>
        <dbReference type="ARBA" id="ARBA00022989"/>
    </source>
</evidence>
<evidence type="ECO:0000256" key="7">
    <source>
        <dbReference type="ARBA" id="ARBA00023136"/>
    </source>
</evidence>
<reference evidence="9 10" key="1">
    <citation type="journal article" date="2016" name="Nat. Commun.">
        <title>Thousands of microbial genomes shed light on interconnected biogeochemical processes in an aquifer system.</title>
        <authorList>
            <person name="Anantharaman K."/>
            <person name="Brown C.T."/>
            <person name="Hug L.A."/>
            <person name="Sharon I."/>
            <person name="Castelle C.J."/>
            <person name="Probst A.J."/>
            <person name="Thomas B.C."/>
            <person name="Singh A."/>
            <person name="Wilkins M.J."/>
            <person name="Karaoz U."/>
            <person name="Brodie E.L."/>
            <person name="Williams K.H."/>
            <person name="Hubbard S.S."/>
            <person name="Banfield J.F."/>
        </authorList>
    </citation>
    <scope>NUCLEOTIDE SEQUENCE [LARGE SCALE GENOMIC DNA]</scope>
</reference>
<evidence type="ECO:0000256" key="1">
    <source>
        <dbReference type="ARBA" id="ARBA00004651"/>
    </source>
</evidence>
<feature type="transmembrane region" description="Helical" evidence="8">
    <location>
        <begin position="304"/>
        <end position="323"/>
    </location>
</feature>
<dbReference type="PANTHER" id="PTHR33908:SF11">
    <property type="entry name" value="MEMBRANE PROTEIN"/>
    <property type="match status" value="1"/>
</dbReference>
<dbReference type="AlphaFoldDB" id="A0A1F5FJE6"/>
<keyword evidence="4" id="KW-0808">Transferase</keyword>
<feature type="transmembrane region" description="Helical" evidence="8">
    <location>
        <begin position="274"/>
        <end position="292"/>
    </location>
</feature>
<feature type="transmembrane region" description="Helical" evidence="8">
    <location>
        <begin position="209"/>
        <end position="234"/>
    </location>
</feature>
<dbReference type="InterPro" id="IPR050297">
    <property type="entry name" value="LipidA_mod_glycosyltrf_83"/>
</dbReference>
<comment type="caution">
    <text evidence="9">The sequence shown here is derived from an EMBL/GenBank/DDBJ whole genome shotgun (WGS) entry which is preliminary data.</text>
</comment>
<sequence length="487" mass="55420">MSKRLGLQDLVLLLFLVTIFVLGVFFRVYNLERTGLEVDEVSNFEIAKSYYDVGFPSVKPEIGGVRQPSYFHPVFAYLLMDGWLNITGQPSILAARMFNVVASMIALGLIFAFAKSMGLGVGLAAMFFVAVDGWIVLINRMNYLENFQTALAIAGVWLLQMAYAKSDERVSMWWWGGAGLALGMAVIFKHIGFYLFLVVIANLVLVRRFWLGHVMTLAVMIMVVEVYVIAMYLMGGENFLEQQFTQMGRVFGTVESRGLNYGPIEAMKIIVDRYWIFVTTVLALLCGWMLVGWRYWQMLLGRRVLTDVVLVSWNVGAIAFAVLSKLKSPHYLILWLVPVYVFIARELINWARGRRMIYVPVIMVLFLILNIFTWNYRFIRVQGDVLRDTSTYINSELPDTAVVGTESYIGALLKQPYVRMDHIVKEEDLNGVDYLAIYLSTTATLEALSDTIQGYKSYCDVVAEFRGFKDRIVLCRVDHDSLVFRGS</sequence>
<evidence type="ECO:0000313" key="9">
    <source>
        <dbReference type="EMBL" id="OGD79736.1"/>
    </source>
</evidence>
<keyword evidence="5 8" id="KW-0812">Transmembrane</keyword>
<gene>
    <name evidence="9" type="ORF">A2368_03925</name>
</gene>
<keyword evidence="2" id="KW-1003">Cell membrane</keyword>
<evidence type="ECO:0000256" key="8">
    <source>
        <dbReference type="SAM" id="Phobius"/>
    </source>
</evidence>
<feature type="transmembrane region" description="Helical" evidence="8">
    <location>
        <begin position="119"/>
        <end position="137"/>
    </location>
</feature>
<keyword evidence="6 8" id="KW-1133">Transmembrane helix</keyword>
<accession>A0A1F5FJE6</accession>
<evidence type="ECO:0000256" key="3">
    <source>
        <dbReference type="ARBA" id="ARBA00022676"/>
    </source>
</evidence>
<keyword evidence="7 8" id="KW-0472">Membrane</keyword>
<evidence type="ECO:0000256" key="2">
    <source>
        <dbReference type="ARBA" id="ARBA00022475"/>
    </source>
</evidence>
<dbReference type="GO" id="GO:0016763">
    <property type="term" value="F:pentosyltransferase activity"/>
    <property type="evidence" value="ECO:0007669"/>
    <property type="project" value="TreeGrafter"/>
</dbReference>
<organism evidence="9 10">
    <name type="scientific">Candidatus Collierbacteria bacterium RIFOXYB1_FULL_49_13</name>
    <dbReference type="NCBI Taxonomy" id="1817728"/>
    <lineage>
        <taxon>Bacteria</taxon>
        <taxon>Candidatus Collieribacteriota</taxon>
    </lineage>
</organism>
<keyword evidence="3" id="KW-0328">Glycosyltransferase</keyword>
<protein>
    <submittedName>
        <fullName evidence="9">Uncharacterized protein</fullName>
    </submittedName>
</protein>
<feature type="transmembrane region" description="Helical" evidence="8">
    <location>
        <begin position="357"/>
        <end position="376"/>
    </location>
</feature>
<feature type="transmembrane region" description="Helical" evidence="8">
    <location>
        <begin position="93"/>
        <end position="113"/>
    </location>
</feature>
<feature type="transmembrane region" description="Helical" evidence="8">
    <location>
        <begin position="149"/>
        <end position="166"/>
    </location>
</feature>
<proteinExistence type="predicted"/>